<reference evidence="12 13" key="1">
    <citation type="submission" date="2020-08" db="EMBL/GenBank/DDBJ databases">
        <title>Genomic Encyclopedia of Type Strains, Phase IV (KMG-IV): sequencing the most valuable type-strain genomes for metagenomic binning, comparative biology and taxonomic classification.</title>
        <authorList>
            <person name="Goeker M."/>
        </authorList>
    </citation>
    <scope>NUCLEOTIDE SEQUENCE [LARGE SCALE GENOMIC DNA]</scope>
    <source>
        <strain evidence="12 13">DSM 29007</strain>
    </source>
</reference>
<feature type="binding site" evidence="5 10">
    <location>
        <position position="262"/>
    </location>
    <ligand>
        <name>Zn(2+)</name>
        <dbReference type="ChEBI" id="CHEBI:29105"/>
    </ligand>
</feature>
<evidence type="ECO:0000313" key="12">
    <source>
        <dbReference type="EMBL" id="MBB6071393.1"/>
    </source>
</evidence>
<dbReference type="Proteomes" id="UP000582837">
    <property type="component" value="Unassembled WGS sequence"/>
</dbReference>
<keyword evidence="13" id="KW-1185">Reference proteome</keyword>
<keyword evidence="3 5" id="KW-0862">Zinc</keyword>
<dbReference type="PROSITE" id="PS00611">
    <property type="entry name" value="HISOL_DEHYDROGENASE"/>
    <property type="match status" value="1"/>
</dbReference>
<feature type="binding site" evidence="5 9">
    <location>
        <position position="415"/>
    </location>
    <ligand>
        <name>substrate</name>
    </ligand>
</feature>
<dbReference type="PANTHER" id="PTHR21256">
    <property type="entry name" value="HISTIDINOL DEHYDROGENASE HDH"/>
    <property type="match status" value="1"/>
</dbReference>
<feature type="binding site" evidence="5 9">
    <location>
        <position position="420"/>
    </location>
    <ligand>
        <name>substrate</name>
    </ligand>
</feature>
<dbReference type="EMBL" id="JACHIA010000008">
    <property type="protein sequence ID" value="MBB6071393.1"/>
    <property type="molecule type" value="Genomic_DNA"/>
</dbReference>
<feature type="binding site" evidence="5 9">
    <location>
        <position position="328"/>
    </location>
    <ligand>
        <name>substrate</name>
    </ligand>
</feature>
<dbReference type="GO" id="GO:0051287">
    <property type="term" value="F:NAD binding"/>
    <property type="evidence" value="ECO:0007669"/>
    <property type="project" value="InterPro"/>
</dbReference>
<evidence type="ECO:0000256" key="10">
    <source>
        <dbReference type="PIRSR" id="PIRSR000099-4"/>
    </source>
</evidence>
<organism evidence="12 13">
    <name type="scientific">Longimicrobium terrae</name>
    <dbReference type="NCBI Taxonomy" id="1639882"/>
    <lineage>
        <taxon>Bacteria</taxon>
        <taxon>Pseudomonadati</taxon>
        <taxon>Gemmatimonadota</taxon>
        <taxon>Longimicrobiia</taxon>
        <taxon>Longimicrobiales</taxon>
        <taxon>Longimicrobiaceae</taxon>
        <taxon>Longimicrobium</taxon>
    </lineage>
</organism>
<dbReference type="FunFam" id="3.40.50.1980:FF:000001">
    <property type="entry name" value="Histidinol dehydrogenase"/>
    <property type="match status" value="1"/>
</dbReference>
<comment type="function">
    <text evidence="5">Catalyzes the sequential NAD-dependent oxidations of L-histidinol to L-histidinaldehyde and then to L-histidine.</text>
</comment>
<comment type="similarity">
    <text evidence="1 5 6 11">Belongs to the histidinol dehydrogenase family.</text>
</comment>
<evidence type="ECO:0000256" key="5">
    <source>
        <dbReference type="HAMAP-Rule" id="MF_01024"/>
    </source>
</evidence>
<dbReference type="InterPro" id="IPR016161">
    <property type="entry name" value="Ald_DH/histidinol_DH"/>
</dbReference>
<dbReference type="GO" id="GO:0004399">
    <property type="term" value="F:histidinol dehydrogenase activity"/>
    <property type="evidence" value="ECO:0007669"/>
    <property type="project" value="UniProtKB-UniRule"/>
</dbReference>
<keyword evidence="4 5" id="KW-0560">Oxidoreductase</keyword>
<evidence type="ECO:0000313" key="13">
    <source>
        <dbReference type="Proteomes" id="UP000582837"/>
    </source>
</evidence>
<feature type="binding site" evidence="5 9">
    <location>
        <position position="262"/>
    </location>
    <ligand>
        <name>substrate</name>
    </ligand>
</feature>
<name>A0A841H055_9BACT</name>
<dbReference type="AlphaFoldDB" id="A0A841H055"/>
<feature type="binding site" evidence="5 10">
    <location>
        <position position="420"/>
    </location>
    <ligand>
        <name>Zn(2+)</name>
        <dbReference type="ChEBI" id="CHEBI:29105"/>
    </ligand>
</feature>
<feature type="active site" description="Proton acceptor" evidence="5 7">
    <location>
        <position position="328"/>
    </location>
</feature>
<dbReference type="PRINTS" id="PR00083">
    <property type="entry name" value="HOLDHDRGNASE"/>
</dbReference>
<evidence type="ECO:0000256" key="9">
    <source>
        <dbReference type="PIRSR" id="PIRSR000099-3"/>
    </source>
</evidence>
<sequence length="430" mass="45354">MNIKTLRVSPPYRELRDLAAGASTDDAALRESVAGILRDVADRGDAALLEYTARFDRFDAGDAAGLRIGADALARAAAEVDPALLDSLRRAAENVRAFHEKQREHGYLDVEADGSLLGQRVAPLRRVGIYVPGGRAAYPSSVLMNAIPASVAGVDEIAMVTPTPDGEVLPVVLAAAHVAGVTEVLRIGGAQAVGALAYGTESIGRVDKIVGPGNKWVAEAKRQVFGRVDIDMVAGPSEILVIADDAADPVHVAADMIGQAEHDPDAIAWLVTTSAALAEAVPAALEELLARNPRRDVARAALRDWGAIILVDDLEQAAEVADLRAPEHLELLVREPLALAGRIRNAGAIFLGANSPEPMGDYFAGPNHVLPTGGSARFASPLGVYDFVKRTSLIGLSAARLLRDAPHVIRLAESEGLFGHAEAVRVRTER</sequence>
<dbReference type="NCBIfam" id="TIGR00069">
    <property type="entry name" value="hisD"/>
    <property type="match status" value="1"/>
</dbReference>
<dbReference type="InterPro" id="IPR001692">
    <property type="entry name" value="Histidinol_DH_CS"/>
</dbReference>
<evidence type="ECO:0000256" key="6">
    <source>
        <dbReference type="PIRNR" id="PIRNR000099"/>
    </source>
</evidence>
<dbReference type="SUPFAM" id="SSF53720">
    <property type="entry name" value="ALDH-like"/>
    <property type="match status" value="1"/>
</dbReference>
<keyword evidence="2 5" id="KW-0479">Metal-binding</keyword>
<feature type="binding site" evidence="5 9">
    <location>
        <position position="361"/>
    </location>
    <ligand>
        <name>substrate</name>
    </ligand>
</feature>
<dbReference type="Pfam" id="PF00815">
    <property type="entry name" value="Histidinol_dh"/>
    <property type="match status" value="1"/>
</dbReference>
<dbReference type="UniPathway" id="UPA00031">
    <property type="reaction ID" value="UER00014"/>
</dbReference>
<feature type="binding site" evidence="5 10">
    <location>
        <position position="361"/>
    </location>
    <ligand>
        <name>Zn(2+)</name>
        <dbReference type="ChEBI" id="CHEBI:29105"/>
    </ligand>
</feature>
<feature type="binding site" evidence="5 8">
    <location>
        <position position="130"/>
    </location>
    <ligand>
        <name>NAD(+)</name>
        <dbReference type="ChEBI" id="CHEBI:57540"/>
    </ligand>
</feature>
<dbReference type="RefSeq" id="WP_205761870.1">
    <property type="nucleotide sequence ID" value="NZ_JABDTL010000002.1"/>
</dbReference>
<feature type="binding site" evidence="5 8">
    <location>
        <position position="191"/>
    </location>
    <ligand>
        <name>NAD(+)</name>
        <dbReference type="ChEBI" id="CHEBI:57540"/>
    </ligand>
</feature>
<feature type="binding site" evidence="5 9">
    <location>
        <position position="259"/>
    </location>
    <ligand>
        <name>substrate</name>
    </ligand>
</feature>
<dbReference type="InterPro" id="IPR022695">
    <property type="entry name" value="Histidinol_DH_monofunct"/>
</dbReference>
<evidence type="ECO:0000256" key="8">
    <source>
        <dbReference type="PIRSR" id="PIRSR000099-2"/>
    </source>
</evidence>
<evidence type="ECO:0000256" key="2">
    <source>
        <dbReference type="ARBA" id="ARBA00022723"/>
    </source>
</evidence>
<comment type="cofactor">
    <cofactor evidence="5 10">
        <name>Zn(2+)</name>
        <dbReference type="ChEBI" id="CHEBI:29105"/>
    </cofactor>
    <text evidence="5 10">Binds 1 zinc ion per subunit.</text>
</comment>
<dbReference type="InterPro" id="IPR012131">
    <property type="entry name" value="Hstdl_DH"/>
</dbReference>
<accession>A0A841H055</accession>
<keyword evidence="5 8" id="KW-0520">NAD</keyword>
<evidence type="ECO:0000256" key="11">
    <source>
        <dbReference type="RuleBase" id="RU004175"/>
    </source>
</evidence>
<dbReference type="GO" id="GO:0008270">
    <property type="term" value="F:zinc ion binding"/>
    <property type="evidence" value="ECO:0007669"/>
    <property type="project" value="UniProtKB-UniRule"/>
</dbReference>
<dbReference type="FunFam" id="3.40.50.1980:FF:000026">
    <property type="entry name" value="Histidinol dehydrogenase"/>
    <property type="match status" value="1"/>
</dbReference>
<feature type="binding site" evidence="5 10">
    <location>
        <position position="259"/>
    </location>
    <ligand>
        <name>Zn(2+)</name>
        <dbReference type="ChEBI" id="CHEBI:29105"/>
    </ligand>
</feature>
<evidence type="ECO:0000256" key="7">
    <source>
        <dbReference type="PIRSR" id="PIRSR000099-1"/>
    </source>
</evidence>
<dbReference type="EC" id="1.1.1.23" evidence="5"/>
<dbReference type="GO" id="GO:0000105">
    <property type="term" value="P:L-histidine biosynthetic process"/>
    <property type="evidence" value="ECO:0007669"/>
    <property type="project" value="UniProtKB-UniRule"/>
</dbReference>
<dbReference type="CDD" id="cd06572">
    <property type="entry name" value="Histidinol_dh"/>
    <property type="match status" value="1"/>
</dbReference>
<comment type="pathway">
    <text evidence="5">Amino-acid biosynthesis; L-histidine biosynthesis; L-histidine from 5-phospho-alpha-D-ribose 1-diphosphate: step 9/9.</text>
</comment>
<dbReference type="PANTHER" id="PTHR21256:SF2">
    <property type="entry name" value="HISTIDINE BIOSYNTHESIS TRIFUNCTIONAL PROTEIN"/>
    <property type="match status" value="1"/>
</dbReference>
<dbReference type="HAMAP" id="MF_01024">
    <property type="entry name" value="HisD"/>
    <property type="match status" value="1"/>
</dbReference>
<protein>
    <recommendedName>
        <fullName evidence="5">Histidinol dehydrogenase</fullName>
        <shortName evidence="5">HDH</shortName>
        <ecNumber evidence="5">1.1.1.23</ecNumber>
    </recommendedName>
</protein>
<keyword evidence="5" id="KW-0028">Amino-acid biosynthesis</keyword>
<comment type="caution">
    <text evidence="12">The sequence shown here is derived from an EMBL/GenBank/DDBJ whole genome shotgun (WGS) entry which is preliminary data.</text>
</comment>
<feature type="binding site" evidence="5 9">
    <location>
        <position position="237"/>
    </location>
    <ligand>
        <name>substrate</name>
    </ligand>
</feature>
<feature type="binding site" evidence="5 8">
    <location>
        <position position="214"/>
    </location>
    <ligand>
        <name>NAD(+)</name>
        <dbReference type="ChEBI" id="CHEBI:57540"/>
    </ligand>
</feature>
<proteinExistence type="inferred from homology"/>
<feature type="active site" description="Proton acceptor" evidence="5 7">
    <location>
        <position position="327"/>
    </location>
</feature>
<dbReference type="Gene3D" id="3.40.50.1980">
    <property type="entry name" value="Nitrogenase molybdenum iron protein domain"/>
    <property type="match status" value="2"/>
</dbReference>
<keyword evidence="5" id="KW-0368">Histidine biosynthesis</keyword>
<comment type="catalytic activity">
    <reaction evidence="5">
        <text>L-histidinol + 2 NAD(+) + H2O = L-histidine + 2 NADH + 3 H(+)</text>
        <dbReference type="Rhea" id="RHEA:20641"/>
        <dbReference type="ChEBI" id="CHEBI:15377"/>
        <dbReference type="ChEBI" id="CHEBI:15378"/>
        <dbReference type="ChEBI" id="CHEBI:57540"/>
        <dbReference type="ChEBI" id="CHEBI:57595"/>
        <dbReference type="ChEBI" id="CHEBI:57699"/>
        <dbReference type="ChEBI" id="CHEBI:57945"/>
        <dbReference type="EC" id="1.1.1.23"/>
    </reaction>
</comment>
<evidence type="ECO:0000256" key="3">
    <source>
        <dbReference type="ARBA" id="ARBA00022833"/>
    </source>
</evidence>
<evidence type="ECO:0000256" key="1">
    <source>
        <dbReference type="ARBA" id="ARBA00010178"/>
    </source>
</evidence>
<evidence type="ECO:0000256" key="4">
    <source>
        <dbReference type="ARBA" id="ARBA00023002"/>
    </source>
</evidence>
<dbReference type="GO" id="GO:0005829">
    <property type="term" value="C:cytosol"/>
    <property type="evidence" value="ECO:0007669"/>
    <property type="project" value="TreeGrafter"/>
</dbReference>
<dbReference type="PIRSF" id="PIRSF000099">
    <property type="entry name" value="Histidinol_dh"/>
    <property type="match status" value="1"/>
</dbReference>
<gene>
    <name evidence="5" type="primary">hisD</name>
    <name evidence="12" type="ORF">HNQ61_003017</name>
</gene>
<dbReference type="Gene3D" id="1.20.5.1300">
    <property type="match status" value="1"/>
</dbReference>